<dbReference type="EMBL" id="MU839848">
    <property type="protein sequence ID" value="KAK1750326.1"/>
    <property type="molecule type" value="Genomic_DNA"/>
</dbReference>
<keyword evidence="2" id="KW-0489">Methyltransferase</keyword>
<dbReference type="SUPFAM" id="SSF53335">
    <property type="entry name" value="S-adenosyl-L-methionine-dependent methyltransferases"/>
    <property type="match status" value="1"/>
</dbReference>
<dbReference type="AlphaFoldDB" id="A0AAJ0F0P2"/>
<comment type="caution">
    <text evidence="2">The sequence shown here is derived from an EMBL/GenBank/DDBJ whole genome shotgun (WGS) entry which is preliminary data.</text>
</comment>
<sequence>MAEKTFRSFSKEDGAKYALYRFNYSPNLYQMVLDYHKSSGGQFDTVLDVGCGPGIAIANLYTHFTHAIGLEPSQGMIDTARAIHSDTPITFVVSSAEELATIAPASVDLLVAATAAHWFDMPKFWARAAEVVKPRGTVAIWCGGPVSVGEGIPGREAIQAAVDRLDERLDDYMLPGNRLVRDLYVDLVLPWTAENPIEGFDKESFTRQEWGTDAEGSLPGTEYMAVKMALDLDGLEKVLGTASPVIRWREAHPELVGTEEDVVRRMRREIEAVFRDEGVDEKDQKLDGGIAATLLMLKRTGA</sequence>
<keyword evidence="3" id="KW-1185">Reference proteome</keyword>
<dbReference type="PANTHER" id="PTHR44942:SF10">
    <property type="entry name" value="METHYLTRANSFERASE TYPE 11 DOMAIN-CONTAINING PROTEIN"/>
    <property type="match status" value="1"/>
</dbReference>
<dbReference type="CDD" id="cd02440">
    <property type="entry name" value="AdoMet_MTases"/>
    <property type="match status" value="1"/>
</dbReference>
<dbReference type="InterPro" id="IPR013216">
    <property type="entry name" value="Methyltransf_11"/>
</dbReference>
<keyword evidence="2" id="KW-0808">Transferase</keyword>
<evidence type="ECO:0000313" key="2">
    <source>
        <dbReference type="EMBL" id="KAK1750326.1"/>
    </source>
</evidence>
<evidence type="ECO:0000259" key="1">
    <source>
        <dbReference type="Pfam" id="PF08241"/>
    </source>
</evidence>
<feature type="domain" description="Methyltransferase type 11" evidence="1">
    <location>
        <begin position="47"/>
        <end position="140"/>
    </location>
</feature>
<dbReference type="Proteomes" id="UP001239445">
    <property type="component" value="Unassembled WGS sequence"/>
</dbReference>
<evidence type="ECO:0000313" key="3">
    <source>
        <dbReference type="Proteomes" id="UP001239445"/>
    </source>
</evidence>
<name>A0AAJ0F0P2_9PEZI</name>
<dbReference type="GO" id="GO:0032259">
    <property type="term" value="P:methylation"/>
    <property type="evidence" value="ECO:0007669"/>
    <property type="project" value="UniProtKB-KW"/>
</dbReference>
<dbReference type="PANTHER" id="PTHR44942">
    <property type="entry name" value="METHYLTRANSF_11 DOMAIN-CONTAINING PROTEIN"/>
    <property type="match status" value="1"/>
</dbReference>
<dbReference type="InterPro" id="IPR051052">
    <property type="entry name" value="Diverse_substrate_MTase"/>
</dbReference>
<dbReference type="Gene3D" id="3.40.50.150">
    <property type="entry name" value="Vaccinia Virus protein VP39"/>
    <property type="match status" value="1"/>
</dbReference>
<accession>A0AAJ0F0P2</accession>
<reference evidence="2" key="1">
    <citation type="submission" date="2023-06" db="EMBL/GenBank/DDBJ databases">
        <title>Genome-scale phylogeny and comparative genomics of the fungal order Sordariales.</title>
        <authorList>
            <consortium name="Lawrence Berkeley National Laboratory"/>
            <person name="Hensen N."/>
            <person name="Bonometti L."/>
            <person name="Westerberg I."/>
            <person name="Brannstrom I.O."/>
            <person name="Guillou S."/>
            <person name="Cros-Aarteil S."/>
            <person name="Calhoun S."/>
            <person name="Haridas S."/>
            <person name="Kuo A."/>
            <person name="Mondo S."/>
            <person name="Pangilinan J."/>
            <person name="Riley R."/>
            <person name="Labutti K."/>
            <person name="Andreopoulos B."/>
            <person name="Lipzen A."/>
            <person name="Chen C."/>
            <person name="Yanf M."/>
            <person name="Daum C."/>
            <person name="Ng V."/>
            <person name="Clum A."/>
            <person name="Steindorff A."/>
            <person name="Ohm R."/>
            <person name="Martin F."/>
            <person name="Silar P."/>
            <person name="Natvig D."/>
            <person name="Lalanne C."/>
            <person name="Gautier V."/>
            <person name="Ament-Velasquez S.L."/>
            <person name="Kruys A."/>
            <person name="Hutchinson M.I."/>
            <person name="Powell A.J."/>
            <person name="Barry K."/>
            <person name="Miller A.N."/>
            <person name="Grigoriev I.V."/>
            <person name="Debuchy R."/>
            <person name="Gladieux P."/>
            <person name="Thoren M.H."/>
            <person name="Johannesson H."/>
        </authorList>
    </citation>
    <scope>NUCLEOTIDE SEQUENCE</scope>
    <source>
        <strain evidence="2">PSN4</strain>
    </source>
</reference>
<dbReference type="InterPro" id="IPR029063">
    <property type="entry name" value="SAM-dependent_MTases_sf"/>
</dbReference>
<proteinExistence type="predicted"/>
<protein>
    <submittedName>
        <fullName evidence="2">S-adenosyl-L-methionine-dependent methyltransferase</fullName>
    </submittedName>
</protein>
<organism evidence="2 3">
    <name type="scientific">Echria macrotheca</name>
    <dbReference type="NCBI Taxonomy" id="438768"/>
    <lineage>
        <taxon>Eukaryota</taxon>
        <taxon>Fungi</taxon>
        <taxon>Dikarya</taxon>
        <taxon>Ascomycota</taxon>
        <taxon>Pezizomycotina</taxon>
        <taxon>Sordariomycetes</taxon>
        <taxon>Sordariomycetidae</taxon>
        <taxon>Sordariales</taxon>
        <taxon>Schizotheciaceae</taxon>
        <taxon>Echria</taxon>
    </lineage>
</organism>
<gene>
    <name evidence="2" type="ORF">QBC47DRAFT_310156</name>
</gene>
<dbReference type="Pfam" id="PF08241">
    <property type="entry name" value="Methyltransf_11"/>
    <property type="match status" value="1"/>
</dbReference>
<dbReference type="GO" id="GO:0008757">
    <property type="term" value="F:S-adenosylmethionine-dependent methyltransferase activity"/>
    <property type="evidence" value="ECO:0007669"/>
    <property type="project" value="InterPro"/>
</dbReference>